<dbReference type="EMBL" id="CAJVPY010009281">
    <property type="protein sequence ID" value="CAG8706793.1"/>
    <property type="molecule type" value="Genomic_DNA"/>
</dbReference>
<reference evidence="1" key="1">
    <citation type="submission" date="2021-06" db="EMBL/GenBank/DDBJ databases">
        <authorList>
            <person name="Kallberg Y."/>
            <person name="Tangrot J."/>
            <person name="Rosling A."/>
        </authorList>
    </citation>
    <scope>NUCLEOTIDE SEQUENCE</scope>
    <source>
        <strain evidence="1">MA453B</strain>
    </source>
</reference>
<organism evidence="1 2">
    <name type="scientific">Dentiscutata erythropus</name>
    <dbReference type="NCBI Taxonomy" id="1348616"/>
    <lineage>
        <taxon>Eukaryota</taxon>
        <taxon>Fungi</taxon>
        <taxon>Fungi incertae sedis</taxon>
        <taxon>Mucoromycota</taxon>
        <taxon>Glomeromycotina</taxon>
        <taxon>Glomeromycetes</taxon>
        <taxon>Diversisporales</taxon>
        <taxon>Gigasporaceae</taxon>
        <taxon>Dentiscutata</taxon>
    </lineage>
</organism>
<dbReference type="AlphaFoldDB" id="A0A9N9HUE5"/>
<dbReference type="Proteomes" id="UP000789405">
    <property type="component" value="Unassembled WGS sequence"/>
</dbReference>
<evidence type="ECO:0000313" key="1">
    <source>
        <dbReference type="EMBL" id="CAG8706793.1"/>
    </source>
</evidence>
<evidence type="ECO:0000313" key="2">
    <source>
        <dbReference type="Proteomes" id="UP000789405"/>
    </source>
</evidence>
<sequence>MNISSSHDSNLQGEVEIDPQLVVDDKFSVKILSYEDNTLGTTATAVKDYYITAQTVNIS</sequence>
<name>A0A9N9HUE5_9GLOM</name>
<comment type="caution">
    <text evidence="1">The sequence shown here is derived from an EMBL/GenBank/DDBJ whole genome shotgun (WGS) entry which is preliminary data.</text>
</comment>
<gene>
    <name evidence="1" type="ORF">DERYTH_LOCUS13334</name>
</gene>
<accession>A0A9N9HUE5</accession>
<proteinExistence type="predicted"/>
<protein>
    <submittedName>
        <fullName evidence="1">4138_t:CDS:1</fullName>
    </submittedName>
</protein>
<keyword evidence="2" id="KW-1185">Reference proteome</keyword>